<gene>
    <name evidence="2" type="ORF">BLM47_08525</name>
</gene>
<reference evidence="2 3" key="1">
    <citation type="submission" date="2016-12" db="EMBL/GenBank/DDBJ databases">
        <title>Candidatus Reconcilibacillus cellulovorans genome.</title>
        <authorList>
            <person name="Kolinko S."/>
            <person name="Wu Y.-W."/>
            <person name="Tachea F."/>
            <person name="Denzel E."/>
            <person name="Hiras J."/>
            <person name="Baecker N."/>
            <person name="Chan L.J."/>
            <person name="Eichorst S.A."/>
            <person name="Frey D."/>
            <person name="Adams P.D."/>
            <person name="Pray T."/>
            <person name="Tanjore D."/>
            <person name="Petzold C.J."/>
            <person name="Gladden J.M."/>
            <person name="Simmons B.A."/>
            <person name="Singer S.W."/>
        </authorList>
    </citation>
    <scope>NUCLEOTIDE SEQUENCE [LARGE SCALE GENOMIC DNA]</scope>
    <source>
        <strain evidence="2">JTherm</strain>
    </source>
</reference>
<sequence length="100" mass="10903">MKPAEGDARPNLQKTPRVARNDDVGAGRNDVVHFTIAVGRCSRLFRRTVPAIRQPRNRPTRPILVPCAGKKPVPSSRTTPSAAFGSASSMLRVSGRWGNR</sequence>
<name>A0A2A6DZK1_9BACL</name>
<dbReference type="AlphaFoldDB" id="A0A2A6DZK1"/>
<comment type="caution">
    <text evidence="2">The sequence shown here is derived from an EMBL/GenBank/DDBJ whole genome shotgun (WGS) entry which is preliminary data.</text>
</comment>
<evidence type="ECO:0000256" key="1">
    <source>
        <dbReference type="SAM" id="MobiDB-lite"/>
    </source>
</evidence>
<feature type="region of interest" description="Disordered" evidence="1">
    <location>
        <begin position="52"/>
        <end position="87"/>
    </location>
</feature>
<proteinExistence type="predicted"/>
<evidence type="ECO:0000313" key="3">
    <source>
        <dbReference type="Proteomes" id="UP000243688"/>
    </source>
</evidence>
<dbReference type="Proteomes" id="UP000243688">
    <property type="component" value="Unassembled WGS sequence"/>
</dbReference>
<dbReference type="EMBL" id="MOXJ01000018">
    <property type="protein sequence ID" value="PDO10173.1"/>
    <property type="molecule type" value="Genomic_DNA"/>
</dbReference>
<evidence type="ECO:0000313" key="2">
    <source>
        <dbReference type="EMBL" id="PDO10173.1"/>
    </source>
</evidence>
<accession>A0A2A6DZK1</accession>
<organism evidence="2 3">
    <name type="scientific">Candidatus Reconcilbacillus cellulovorans</name>
    <dbReference type="NCBI Taxonomy" id="1906605"/>
    <lineage>
        <taxon>Bacteria</taxon>
        <taxon>Bacillati</taxon>
        <taxon>Bacillota</taxon>
        <taxon>Bacilli</taxon>
        <taxon>Bacillales</taxon>
        <taxon>Paenibacillaceae</taxon>
        <taxon>Candidatus Reconcilbacillus</taxon>
    </lineage>
</organism>
<protein>
    <submittedName>
        <fullName evidence="2">Uncharacterized protein</fullName>
    </submittedName>
</protein>
<feature type="compositionally biased region" description="Polar residues" evidence="1">
    <location>
        <begin position="75"/>
        <end position="87"/>
    </location>
</feature>
<feature type="region of interest" description="Disordered" evidence="1">
    <location>
        <begin position="1"/>
        <end position="26"/>
    </location>
</feature>